<reference evidence="3 4" key="1">
    <citation type="journal article" date="2012" name="Genome Biol.">
        <title>Genome and low-iron response of an oceanic diatom adapted to chronic iron limitation.</title>
        <authorList>
            <person name="Lommer M."/>
            <person name="Specht M."/>
            <person name="Roy A.S."/>
            <person name="Kraemer L."/>
            <person name="Andreson R."/>
            <person name="Gutowska M.A."/>
            <person name="Wolf J."/>
            <person name="Bergner S.V."/>
            <person name="Schilhabel M.B."/>
            <person name="Klostermeier U.C."/>
            <person name="Beiko R.G."/>
            <person name="Rosenstiel P."/>
            <person name="Hippler M."/>
            <person name="Laroche J."/>
        </authorList>
    </citation>
    <scope>NUCLEOTIDE SEQUENCE [LARGE SCALE GENOMIC DNA]</scope>
    <source>
        <strain evidence="3 4">CCMP1005</strain>
    </source>
</reference>
<dbReference type="SUPFAM" id="SSF69318">
    <property type="entry name" value="Integrin alpha N-terminal domain"/>
    <property type="match status" value="1"/>
</dbReference>
<proteinExistence type="predicted"/>
<keyword evidence="4" id="KW-1185">Reference proteome</keyword>
<protein>
    <submittedName>
        <fullName evidence="3">Uncharacterized protein</fullName>
    </submittedName>
</protein>
<dbReference type="EMBL" id="AGNL01027182">
    <property type="protein sequence ID" value="EJK57732.1"/>
    <property type="molecule type" value="Genomic_DNA"/>
</dbReference>
<dbReference type="Proteomes" id="UP000266841">
    <property type="component" value="Unassembled WGS sequence"/>
</dbReference>
<keyword evidence="1 2" id="KW-0732">Signal</keyword>
<dbReference type="AlphaFoldDB" id="K0SGT9"/>
<comment type="caution">
    <text evidence="3">The sequence shown here is derived from an EMBL/GenBank/DDBJ whole genome shotgun (WGS) entry which is preliminary data.</text>
</comment>
<evidence type="ECO:0000256" key="1">
    <source>
        <dbReference type="ARBA" id="ARBA00022729"/>
    </source>
</evidence>
<dbReference type="Pfam" id="PF13517">
    <property type="entry name" value="FG-GAP_3"/>
    <property type="match status" value="1"/>
</dbReference>
<name>K0SGT9_THAOC</name>
<evidence type="ECO:0000313" key="4">
    <source>
        <dbReference type="Proteomes" id="UP000266841"/>
    </source>
</evidence>
<accession>K0SGT9</accession>
<dbReference type="OrthoDB" id="10022113at2759"/>
<feature type="chain" id="PRO_5003837789" evidence="2">
    <location>
        <begin position="20"/>
        <end position="66"/>
    </location>
</feature>
<gene>
    <name evidence="3" type="ORF">THAOC_22193</name>
</gene>
<evidence type="ECO:0000256" key="2">
    <source>
        <dbReference type="SAM" id="SignalP"/>
    </source>
</evidence>
<dbReference type="InterPro" id="IPR028994">
    <property type="entry name" value="Integrin_alpha_N"/>
</dbReference>
<sequence>MVFHLQLCLTFFLPKHVQGVTVADLDNDGDPDIITASSGDNTIAVFKNIDKGTFCEIKEVVDSNAK</sequence>
<feature type="signal peptide" evidence="2">
    <location>
        <begin position="1"/>
        <end position="19"/>
    </location>
</feature>
<feature type="non-terminal residue" evidence="3">
    <location>
        <position position="66"/>
    </location>
</feature>
<dbReference type="InterPro" id="IPR013517">
    <property type="entry name" value="FG-GAP"/>
</dbReference>
<evidence type="ECO:0000313" key="3">
    <source>
        <dbReference type="EMBL" id="EJK57732.1"/>
    </source>
</evidence>
<organism evidence="3 4">
    <name type="scientific">Thalassiosira oceanica</name>
    <name type="common">Marine diatom</name>
    <dbReference type="NCBI Taxonomy" id="159749"/>
    <lineage>
        <taxon>Eukaryota</taxon>
        <taxon>Sar</taxon>
        <taxon>Stramenopiles</taxon>
        <taxon>Ochrophyta</taxon>
        <taxon>Bacillariophyta</taxon>
        <taxon>Coscinodiscophyceae</taxon>
        <taxon>Thalassiosirophycidae</taxon>
        <taxon>Thalassiosirales</taxon>
        <taxon>Thalassiosiraceae</taxon>
        <taxon>Thalassiosira</taxon>
    </lineage>
</organism>